<evidence type="ECO:0000313" key="1">
    <source>
        <dbReference type="EMBL" id="MDU0205700.1"/>
    </source>
</evidence>
<dbReference type="PANTHER" id="PTHR42866">
    <property type="entry name" value="3-DEOXY-MANNO-OCTULOSONATE CYTIDYLYLTRANSFERASE"/>
    <property type="match status" value="1"/>
</dbReference>
<dbReference type="SUPFAM" id="SSF53448">
    <property type="entry name" value="Nucleotide-diphospho-sugar transferases"/>
    <property type="match status" value="1"/>
</dbReference>
<dbReference type="Gene3D" id="3.90.550.10">
    <property type="entry name" value="Spore Coat Polysaccharide Biosynthesis Protein SpsA, Chain A"/>
    <property type="match status" value="1"/>
</dbReference>
<dbReference type="CDD" id="cd02518">
    <property type="entry name" value="GT2_SpsF"/>
    <property type="match status" value="1"/>
</dbReference>
<dbReference type="PANTHER" id="PTHR42866:SF1">
    <property type="entry name" value="SPORE COAT POLYSACCHARIDE BIOSYNTHESIS PROTEIN SPSF"/>
    <property type="match status" value="1"/>
</dbReference>
<dbReference type="Proteomes" id="UP001260980">
    <property type="component" value="Unassembled WGS sequence"/>
</dbReference>
<dbReference type="InterPro" id="IPR003329">
    <property type="entry name" value="Cytidylyl_trans"/>
</dbReference>
<dbReference type="InterPro" id="IPR029044">
    <property type="entry name" value="Nucleotide-diphossugar_trans"/>
</dbReference>
<sequence length="242" mass="27497">MKNVVIIQARMGSTRLPGKVLTNLAGKTVLAHVIERAQNFKNVQEIVVATTTGAQDAPIVEEAISQGAAVYRGSEYDVLSRYYEAGLQAKADTVIRITSDCPLIDPEVSSHIIQEYLNEGGKYDYVSNTLNRSYPRGLDTEVFSFASLETAHRESQRAHDREHVTPYIYNTPKYFNCRSVLSDEGILDYRWTLDTPEDWELISRIYNSLYLPGQLFTWKEAASLMRKNPDWAMINSHVEQKQ</sequence>
<protein>
    <submittedName>
        <fullName evidence="1">Glycosyltransferase family protein</fullName>
    </submittedName>
</protein>
<gene>
    <name evidence="1" type="ORF">RQP52_31950</name>
</gene>
<reference evidence="1 2" key="1">
    <citation type="submission" date="2023-10" db="EMBL/GenBank/DDBJ databases">
        <title>Paenibacillus strain PFR10 Genome sequencing and assembly.</title>
        <authorList>
            <person name="Kim I."/>
        </authorList>
    </citation>
    <scope>NUCLEOTIDE SEQUENCE [LARGE SCALE GENOMIC DNA]</scope>
    <source>
        <strain evidence="1 2">PFR10</strain>
    </source>
</reference>
<keyword evidence="2" id="KW-1185">Reference proteome</keyword>
<name>A0ABU3RN35_9BACL</name>
<evidence type="ECO:0000313" key="2">
    <source>
        <dbReference type="Proteomes" id="UP001260980"/>
    </source>
</evidence>
<comment type="caution">
    <text evidence="1">The sequence shown here is derived from an EMBL/GenBank/DDBJ whole genome shotgun (WGS) entry which is preliminary data.</text>
</comment>
<dbReference type="RefSeq" id="WP_315955585.1">
    <property type="nucleotide sequence ID" value="NZ_JAWCUD010000015.1"/>
</dbReference>
<proteinExistence type="predicted"/>
<accession>A0ABU3RN35</accession>
<dbReference type="EMBL" id="JAWCUD010000015">
    <property type="protein sequence ID" value="MDU0205700.1"/>
    <property type="molecule type" value="Genomic_DNA"/>
</dbReference>
<dbReference type="Pfam" id="PF02348">
    <property type="entry name" value="CTP_transf_3"/>
    <property type="match status" value="1"/>
</dbReference>
<organism evidence="1 2">
    <name type="scientific">Paenibacillus violae</name>
    <dbReference type="NCBI Taxonomy" id="3077234"/>
    <lineage>
        <taxon>Bacteria</taxon>
        <taxon>Bacillati</taxon>
        <taxon>Bacillota</taxon>
        <taxon>Bacilli</taxon>
        <taxon>Bacillales</taxon>
        <taxon>Paenibacillaceae</taxon>
        <taxon>Paenibacillus</taxon>
    </lineage>
</organism>